<proteinExistence type="inferred from homology"/>
<comment type="caution">
    <text evidence="3">The sequence shown here is derived from an EMBL/GenBank/DDBJ whole genome shotgun (WGS) entry which is preliminary data.</text>
</comment>
<comment type="similarity">
    <text evidence="1">Belongs to the complex I 30 kDa subunit family.</text>
</comment>
<accession>A0A9E4NHK3</accession>
<dbReference type="Pfam" id="PF00329">
    <property type="entry name" value="Complex1_30kDa"/>
    <property type="match status" value="1"/>
</dbReference>
<dbReference type="GO" id="GO:0008137">
    <property type="term" value="F:NADH dehydrogenase (ubiquinone) activity"/>
    <property type="evidence" value="ECO:0007669"/>
    <property type="project" value="InterPro"/>
</dbReference>
<reference evidence="3" key="1">
    <citation type="journal article" date="2021" name="Proc. Natl. Acad. Sci. U.S.A.">
        <title>Global biogeography of chemosynthetic symbionts reveals both localized and globally distributed symbiont groups. .</title>
        <authorList>
            <person name="Osvatic J.T."/>
            <person name="Wilkins L.G.E."/>
            <person name="Leibrecht L."/>
            <person name="Leray M."/>
            <person name="Zauner S."/>
            <person name="Polzin J."/>
            <person name="Camacho Y."/>
            <person name="Gros O."/>
            <person name="van Gils J.A."/>
            <person name="Eisen J.A."/>
            <person name="Petersen J.M."/>
            <person name="Yuen B."/>
        </authorList>
    </citation>
    <scope>NUCLEOTIDE SEQUENCE</scope>
    <source>
        <strain evidence="3">MAGclacostrist055</strain>
    </source>
</reference>
<protein>
    <submittedName>
        <fullName evidence="3">NADH-quinone oxidoreductase subunit C</fullName>
    </submittedName>
</protein>
<dbReference type="InterPro" id="IPR037232">
    <property type="entry name" value="NADH_quin_OxRdtase_su_C/D-like"/>
</dbReference>
<dbReference type="EMBL" id="JAEPCR010000015">
    <property type="protein sequence ID" value="MCG7977408.1"/>
    <property type="molecule type" value="Genomic_DNA"/>
</dbReference>
<dbReference type="Proteomes" id="UP000886674">
    <property type="component" value="Unassembled WGS sequence"/>
</dbReference>
<dbReference type="AlphaFoldDB" id="A0A9E4NHK3"/>
<feature type="domain" description="NADH:ubiquinone oxidoreductase 30kDa subunit" evidence="2">
    <location>
        <begin position="7"/>
        <end position="60"/>
    </location>
</feature>
<dbReference type="Gene3D" id="3.30.460.80">
    <property type="entry name" value="NADH:ubiquinone oxidoreductase, 30kDa subunit"/>
    <property type="match status" value="1"/>
</dbReference>
<evidence type="ECO:0000256" key="1">
    <source>
        <dbReference type="ARBA" id="ARBA00007569"/>
    </source>
</evidence>
<dbReference type="PANTHER" id="PTHR10884:SF14">
    <property type="entry name" value="NADH DEHYDROGENASE [UBIQUINONE] IRON-SULFUR PROTEIN 3, MITOCHONDRIAL"/>
    <property type="match status" value="1"/>
</dbReference>
<evidence type="ECO:0000313" key="3">
    <source>
        <dbReference type="EMBL" id="MCG7977408.1"/>
    </source>
</evidence>
<organism evidence="3 4">
    <name type="scientific">Candidatus Thiodiazotropha taylori</name>
    <dbReference type="NCBI Taxonomy" id="2792791"/>
    <lineage>
        <taxon>Bacteria</taxon>
        <taxon>Pseudomonadati</taxon>
        <taxon>Pseudomonadota</taxon>
        <taxon>Gammaproteobacteria</taxon>
        <taxon>Chromatiales</taxon>
        <taxon>Sedimenticolaceae</taxon>
        <taxon>Candidatus Thiodiazotropha</taxon>
    </lineage>
</organism>
<name>A0A9E4NHK3_9GAMM</name>
<evidence type="ECO:0000259" key="2">
    <source>
        <dbReference type="Pfam" id="PF00329"/>
    </source>
</evidence>
<feature type="non-terminal residue" evidence="3">
    <location>
        <position position="1"/>
    </location>
</feature>
<evidence type="ECO:0000313" key="4">
    <source>
        <dbReference type="Proteomes" id="UP000886674"/>
    </source>
</evidence>
<gene>
    <name evidence="3" type="ORF">JAY77_04570</name>
</gene>
<dbReference type="PANTHER" id="PTHR10884">
    <property type="entry name" value="NADH DEHYDROGENASE UBIQUINONE IRON-SULFUR PROTEIN 3"/>
    <property type="match status" value="1"/>
</dbReference>
<dbReference type="SUPFAM" id="SSF143243">
    <property type="entry name" value="Nqo5-like"/>
    <property type="match status" value="1"/>
</dbReference>
<dbReference type="InterPro" id="IPR001268">
    <property type="entry name" value="NADH_UbQ_OxRdtase_30kDa_su"/>
</dbReference>
<sequence length="100" mass="11821">AREPGVYLSVYDLYQPAAFFERDIHEMYGIHFEGSPNMEKFILTEWDGPPPMRKEFDSEAYINEHLNWQNYNPEWLQELVAEGGGVIIPPEEQRFSQKKK</sequence>